<keyword evidence="2" id="KW-0186">Copper</keyword>
<evidence type="ECO:0000313" key="6">
    <source>
        <dbReference type="Proteomes" id="UP001601058"/>
    </source>
</evidence>
<dbReference type="Proteomes" id="UP001601058">
    <property type="component" value="Unassembled WGS sequence"/>
</dbReference>
<dbReference type="RefSeq" id="WP_389216565.1">
    <property type="nucleotide sequence ID" value="NZ_JBIACJ010000002.1"/>
</dbReference>
<dbReference type="PANTHER" id="PTHR12151:SF25">
    <property type="entry name" value="LINALOOL DEHYDRATASE_ISOMERASE DOMAIN-CONTAINING PROTEIN"/>
    <property type="match status" value="1"/>
</dbReference>
<dbReference type="InterPro" id="IPR003782">
    <property type="entry name" value="SCO1/SenC"/>
</dbReference>
<protein>
    <submittedName>
        <fullName evidence="5">SCO family protein</fullName>
    </submittedName>
</protein>
<name>A0ABW6JWP8_9BACI</name>
<feature type="chain" id="PRO_5046755498" evidence="3">
    <location>
        <begin position="20"/>
        <end position="192"/>
    </location>
</feature>
<evidence type="ECO:0000313" key="5">
    <source>
        <dbReference type="EMBL" id="MFE8695812.1"/>
    </source>
</evidence>
<dbReference type="PANTHER" id="PTHR12151">
    <property type="entry name" value="ELECTRON TRANSPORT PROTIN SCO1/SENC FAMILY MEMBER"/>
    <property type="match status" value="1"/>
</dbReference>
<gene>
    <name evidence="5" type="ORF">ACFYKT_05470</name>
</gene>
<comment type="caution">
    <text evidence="5">The sequence shown here is derived from an EMBL/GenBank/DDBJ whole genome shotgun (WGS) entry which is preliminary data.</text>
</comment>
<evidence type="ECO:0000256" key="3">
    <source>
        <dbReference type="SAM" id="SignalP"/>
    </source>
</evidence>
<dbReference type="SUPFAM" id="SSF52833">
    <property type="entry name" value="Thioredoxin-like"/>
    <property type="match status" value="1"/>
</dbReference>
<dbReference type="InterPro" id="IPR036249">
    <property type="entry name" value="Thioredoxin-like_sf"/>
</dbReference>
<dbReference type="EMBL" id="JBIACJ010000002">
    <property type="protein sequence ID" value="MFE8695812.1"/>
    <property type="molecule type" value="Genomic_DNA"/>
</dbReference>
<dbReference type="PROSITE" id="PS51352">
    <property type="entry name" value="THIOREDOXIN_2"/>
    <property type="match status" value="1"/>
</dbReference>
<evidence type="ECO:0000256" key="2">
    <source>
        <dbReference type="ARBA" id="ARBA00023008"/>
    </source>
</evidence>
<dbReference type="CDD" id="cd02968">
    <property type="entry name" value="SCO"/>
    <property type="match status" value="1"/>
</dbReference>
<keyword evidence="3" id="KW-0732">Signal</keyword>
<dbReference type="Pfam" id="PF02630">
    <property type="entry name" value="SCO1-SenC"/>
    <property type="match status" value="1"/>
</dbReference>
<dbReference type="Gene3D" id="3.40.30.10">
    <property type="entry name" value="Glutaredoxin"/>
    <property type="match status" value="1"/>
</dbReference>
<proteinExistence type="inferred from homology"/>
<evidence type="ECO:0000259" key="4">
    <source>
        <dbReference type="PROSITE" id="PS51352"/>
    </source>
</evidence>
<evidence type="ECO:0000256" key="1">
    <source>
        <dbReference type="ARBA" id="ARBA00010996"/>
    </source>
</evidence>
<dbReference type="PROSITE" id="PS51257">
    <property type="entry name" value="PROKAR_LIPOPROTEIN"/>
    <property type="match status" value="1"/>
</dbReference>
<feature type="signal peptide" evidence="3">
    <location>
        <begin position="1"/>
        <end position="19"/>
    </location>
</feature>
<dbReference type="InterPro" id="IPR013766">
    <property type="entry name" value="Thioredoxin_domain"/>
</dbReference>
<feature type="domain" description="Thioredoxin" evidence="4">
    <location>
        <begin position="27"/>
        <end position="192"/>
    </location>
</feature>
<comment type="similarity">
    <text evidence="1">Belongs to the SCO1/2 family.</text>
</comment>
<sequence length="192" mass="22435">MKTRMIIIISILTVLLLSACSKGELKDAKNWPVPDFNYTDQNNKSFGLSDLKGKVWVADFIWTNCPDVCMPMTFNMAKLQKMAKDEEIENIEFVSFSVDPTVDTPEVLTKYSEYNHADLKNWHFLTGYEQKEIETFAMEHFKTIVQKPENDDYVIHQSYFYLVNQEGKIQEIYSGFEDVPYEEIIDDIKTLQ</sequence>
<organism evidence="5 6">
    <name type="scientific">Cytobacillus mangrovibacter</name>
    <dbReference type="NCBI Taxonomy" id="3299024"/>
    <lineage>
        <taxon>Bacteria</taxon>
        <taxon>Bacillati</taxon>
        <taxon>Bacillota</taxon>
        <taxon>Bacilli</taxon>
        <taxon>Bacillales</taxon>
        <taxon>Bacillaceae</taxon>
        <taxon>Cytobacillus</taxon>
    </lineage>
</organism>
<reference evidence="5 6" key="1">
    <citation type="submission" date="2024-08" db="EMBL/GenBank/DDBJ databases">
        <title>Two novel Cytobacillus novel species.</title>
        <authorList>
            <person name="Liu G."/>
        </authorList>
    </citation>
    <scope>NUCLEOTIDE SEQUENCE [LARGE SCALE GENOMIC DNA]</scope>
    <source>
        <strain evidence="5 6">FJAT-53684</strain>
    </source>
</reference>
<keyword evidence="6" id="KW-1185">Reference proteome</keyword>
<accession>A0ABW6JWP8</accession>